<feature type="binding site" evidence="7">
    <location>
        <position position="301"/>
    </location>
    <ligand>
        <name>[4Fe-4S] cluster</name>
        <dbReference type="ChEBI" id="CHEBI:49883"/>
    </ligand>
</feature>
<dbReference type="Gene3D" id="3.20.20.20">
    <property type="entry name" value="Dihydropteroate synthase-like"/>
    <property type="match status" value="1"/>
</dbReference>
<dbReference type="EC" id="1.17.7.3" evidence="7"/>
<dbReference type="AlphaFoldDB" id="A0A926F8H3"/>
<evidence type="ECO:0000256" key="3">
    <source>
        <dbReference type="ARBA" id="ARBA00023002"/>
    </source>
</evidence>
<evidence type="ECO:0000256" key="5">
    <source>
        <dbReference type="ARBA" id="ARBA00023014"/>
    </source>
</evidence>
<comment type="cofactor">
    <cofactor evidence="7">
        <name>[4Fe-4S] cluster</name>
        <dbReference type="ChEBI" id="CHEBI:49883"/>
    </cofactor>
    <text evidence="7">Binds 1 [4Fe-4S] cluster.</text>
</comment>
<comment type="pathway">
    <text evidence="7">Isoprenoid biosynthesis; isopentenyl diphosphate biosynthesis via DXP pathway; isopentenyl diphosphate from 1-deoxy-D-xylulose 5-phosphate: step 5/6.</text>
</comment>
<keyword evidence="2 7" id="KW-0479">Metal-binding</keyword>
<feature type="domain" description="IspG C-terminal" evidence="9">
    <location>
        <begin position="256"/>
        <end position="343"/>
    </location>
</feature>
<keyword evidence="6 7" id="KW-0414">Isoprene biosynthesis</keyword>
<sequence>MKKVQIGNVTIGGGEKIAVQSMTNVKTKNYGECIEQILRLENAGCDIVRVAIPDLESAKAIAKIKQKIHIPLVADIHFDYKLALECMENGVDKIRINPGNIGSEDRIKQVADKARKLNIPIRIGINGGSLEKDILKKYSAPTPEAMLESAKRHIAILNKFDFDNIVLSLKASNVKNTIAVYTLASKELDYPLHLGVTEAGTYLSGTVKSSVALGSLLLNNIGDTIRISLTDDPVNEVIVAREILKSLDMLGNTPTLISCPTCARCNINLIPLAKKVDEYLRTVHKNITVAVMGCAVNGPGEAKEADIGIAGGDKCGLIFKKGEIFKKVSEDALFEEFKKEIEKM</sequence>
<name>A0A926F8H3_9FIRM</name>
<evidence type="ECO:0000259" key="9">
    <source>
        <dbReference type="Pfam" id="PF26540"/>
    </source>
</evidence>
<dbReference type="GO" id="GO:0016114">
    <property type="term" value="P:terpenoid biosynthetic process"/>
    <property type="evidence" value="ECO:0007669"/>
    <property type="project" value="InterPro"/>
</dbReference>
<evidence type="ECO:0000313" key="11">
    <source>
        <dbReference type="Proteomes" id="UP000647416"/>
    </source>
</evidence>
<dbReference type="Proteomes" id="UP000647416">
    <property type="component" value="Unassembled WGS sequence"/>
</dbReference>
<feature type="binding site" evidence="7">
    <location>
        <position position="259"/>
    </location>
    <ligand>
        <name>[4Fe-4S] cluster</name>
        <dbReference type="ChEBI" id="CHEBI:49883"/>
    </ligand>
</feature>
<dbReference type="SUPFAM" id="SSF51717">
    <property type="entry name" value="Dihydropteroate synthetase-like"/>
    <property type="match status" value="1"/>
</dbReference>
<dbReference type="GO" id="GO:0141197">
    <property type="term" value="F:4-hydroxy-3-methylbut-2-enyl-diphosphate synthase activity (flavodoxin)"/>
    <property type="evidence" value="ECO:0007669"/>
    <property type="project" value="UniProtKB-EC"/>
</dbReference>
<feature type="domain" description="IspG TIM-barrel" evidence="8">
    <location>
        <begin position="2"/>
        <end position="240"/>
    </location>
</feature>
<comment type="caution">
    <text evidence="10">The sequence shown here is derived from an EMBL/GenBank/DDBJ whole genome shotgun (WGS) entry which is preliminary data.</text>
</comment>
<keyword evidence="5 7" id="KW-0411">Iron-sulfur</keyword>
<dbReference type="PANTHER" id="PTHR30454:SF0">
    <property type="entry name" value="4-HYDROXY-3-METHYLBUT-2-EN-1-YL DIPHOSPHATE SYNTHASE (FERREDOXIN), CHLOROPLASTIC"/>
    <property type="match status" value="1"/>
</dbReference>
<organism evidence="10 11">
    <name type="scientific">Qingrenia yutianensis</name>
    <dbReference type="NCBI Taxonomy" id="2763676"/>
    <lineage>
        <taxon>Bacteria</taxon>
        <taxon>Bacillati</taxon>
        <taxon>Bacillota</taxon>
        <taxon>Clostridia</taxon>
        <taxon>Eubacteriales</taxon>
        <taxon>Oscillospiraceae</taxon>
        <taxon>Qingrenia</taxon>
    </lineage>
</organism>
<dbReference type="RefSeq" id="WP_262431022.1">
    <property type="nucleotide sequence ID" value="NZ_JACRTE010000001.1"/>
</dbReference>
<dbReference type="NCBIfam" id="NF001540">
    <property type="entry name" value="PRK00366.1"/>
    <property type="match status" value="1"/>
</dbReference>
<dbReference type="Pfam" id="PF04551">
    <property type="entry name" value="GcpE"/>
    <property type="match status" value="1"/>
</dbReference>
<evidence type="ECO:0000256" key="7">
    <source>
        <dbReference type="HAMAP-Rule" id="MF_00159"/>
    </source>
</evidence>
<keyword evidence="1 7" id="KW-0004">4Fe-4S</keyword>
<evidence type="ECO:0000313" key="10">
    <source>
        <dbReference type="EMBL" id="MBC8595296.1"/>
    </source>
</evidence>
<accession>A0A926F8H3</accession>
<gene>
    <name evidence="7 10" type="primary">ispG</name>
    <name evidence="10" type="synonym">gcpE</name>
    <name evidence="10" type="ORF">H8706_00205</name>
</gene>
<evidence type="ECO:0000256" key="4">
    <source>
        <dbReference type="ARBA" id="ARBA00023004"/>
    </source>
</evidence>
<keyword evidence="3 7" id="KW-0560">Oxidoreductase</keyword>
<comment type="function">
    <text evidence="7">Converts 2C-methyl-D-erythritol 2,4-cyclodiphosphate (ME-2,4cPP) into 1-hydroxy-2-methyl-2-(E)-butenyl 4-diphosphate.</text>
</comment>
<dbReference type="EMBL" id="JACRTE010000001">
    <property type="protein sequence ID" value="MBC8595296.1"/>
    <property type="molecule type" value="Genomic_DNA"/>
</dbReference>
<dbReference type="Pfam" id="PF26540">
    <property type="entry name" value="GcpE_C"/>
    <property type="match status" value="1"/>
</dbReference>
<dbReference type="FunFam" id="3.20.20.20:FF:000001">
    <property type="entry name" value="4-hydroxy-3-methylbut-2-en-1-yl diphosphate synthase (flavodoxin)"/>
    <property type="match status" value="1"/>
</dbReference>
<keyword evidence="4 7" id="KW-0408">Iron</keyword>
<dbReference type="Gene3D" id="3.30.413.10">
    <property type="entry name" value="Sulfite Reductase Hemoprotein, domain 1"/>
    <property type="match status" value="1"/>
</dbReference>
<dbReference type="GO" id="GO:0046429">
    <property type="term" value="F:4-hydroxy-3-methylbut-2-en-1-yl diphosphate synthase activity (ferredoxin)"/>
    <property type="evidence" value="ECO:0007669"/>
    <property type="project" value="UniProtKB-UniRule"/>
</dbReference>
<evidence type="ECO:0000259" key="8">
    <source>
        <dbReference type="Pfam" id="PF04551"/>
    </source>
</evidence>
<evidence type="ECO:0000256" key="2">
    <source>
        <dbReference type="ARBA" id="ARBA00022723"/>
    </source>
</evidence>
<dbReference type="GO" id="GO:0005506">
    <property type="term" value="F:iron ion binding"/>
    <property type="evidence" value="ECO:0007669"/>
    <property type="project" value="InterPro"/>
</dbReference>
<reference evidence="10" key="1">
    <citation type="submission" date="2020-08" db="EMBL/GenBank/DDBJ databases">
        <title>Genome public.</title>
        <authorList>
            <person name="Liu C."/>
            <person name="Sun Q."/>
        </authorList>
    </citation>
    <scope>NUCLEOTIDE SEQUENCE</scope>
    <source>
        <strain evidence="10">NSJ-50</strain>
    </source>
</reference>
<feature type="binding site" evidence="7">
    <location>
        <position position="262"/>
    </location>
    <ligand>
        <name>[4Fe-4S] cluster</name>
        <dbReference type="ChEBI" id="CHEBI:49883"/>
    </ligand>
</feature>
<dbReference type="PIRSF" id="PIRSF004640">
    <property type="entry name" value="IspG"/>
    <property type="match status" value="1"/>
</dbReference>
<evidence type="ECO:0000256" key="1">
    <source>
        <dbReference type="ARBA" id="ARBA00022485"/>
    </source>
</evidence>
<dbReference type="SUPFAM" id="SSF56014">
    <property type="entry name" value="Nitrite and sulphite reductase 4Fe-4S domain-like"/>
    <property type="match status" value="1"/>
</dbReference>
<dbReference type="HAMAP" id="MF_00159">
    <property type="entry name" value="IspG"/>
    <property type="match status" value="1"/>
</dbReference>
<dbReference type="InterPro" id="IPR058579">
    <property type="entry name" value="IspG_C"/>
</dbReference>
<keyword evidence="11" id="KW-1185">Reference proteome</keyword>
<dbReference type="GO" id="GO:0019288">
    <property type="term" value="P:isopentenyl diphosphate biosynthetic process, methylerythritol 4-phosphate pathway"/>
    <property type="evidence" value="ECO:0007669"/>
    <property type="project" value="UniProtKB-UniRule"/>
</dbReference>
<evidence type="ECO:0000256" key="6">
    <source>
        <dbReference type="ARBA" id="ARBA00023229"/>
    </source>
</evidence>
<proteinExistence type="inferred from homology"/>
<dbReference type="InterPro" id="IPR011005">
    <property type="entry name" value="Dihydropteroate_synth-like_sf"/>
</dbReference>
<comment type="similarity">
    <text evidence="7">Belongs to the IspG family.</text>
</comment>
<dbReference type="InterPro" id="IPR016425">
    <property type="entry name" value="IspG_bac"/>
</dbReference>
<dbReference type="GO" id="GO:0051539">
    <property type="term" value="F:4 iron, 4 sulfur cluster binding"/>
    <property type="evidence" value="ECO:0007669"/>
    <property type="project" value="UniProtKB-UniRule"/>
</dbReference>
<comment type="catalytic activity">
    <reaction evidence="7">
        <text>(2E)-4-hydroxy-3-methylbut-2-enyl diphosphate + oxidized [flavodoxin] + H2O + 2 H(+) = 2-C-methyl-D-erythritol 2,4-cyclic diphosphate + reduced [flavodoxin]</text>
        <dbReference type="Rhea" id="RHEA:43604"/>
        <dbReference type="Rhea" id="RHEA-COMP:10622"/>
        <dbReference type="Rhea" id="RHEA-COMP:10623"/>
        <dbReference type="ChEBI" id="CHEBI:15377"/>
        <dbReference type="ChEBI" id="CHEBI:15378"/>
        <dbReference type="ChEBI" id="CHEBI:57618"/>
        <dbReference type="ChEBI" id="CHEBI:58210"/>
        <dbReference type="ChEBI" id="CHEBI:58483"/>
        <dbReference type="ChEBI" id="CHEBI:128753"/>
        <dbReference type="EC" id="1.17.7.3"/>
    </reaction>
</comment>
<dbReference type="PANTHER" id="PTHR30454">
    <property type="entry name" value="4-HYDROXY-3-METHYLBUT-2-EN-1-YL DIPHOSPHATE SYNTHASE"/>
    <property type="match status" value="1"/>
</dbReference>
<dbReference type="NCBIfam" id="TIGR00612">
    <property type="entry name" value="ispG_gcpE"/>
    <property type="match status" value="1"/>
</dbReference>
<dbReference type="InterPro" id="IPR004588">
    <property type="entry name" value="IspG_bac-typ"/>
</dbReference>
<dbReference type="InterPro" id="IPR058578">
    <property type="entry name" value="IspG_TIM"/>
</dbReference>
<feature type="binding site" evidence="7">
    <location>
        <position position="294"/>
    </location>
    <ligand>
        <name>[4Fe-4S] cluster</name>
        <dbReference type="ChEBI" id="CHEBI:49883"/>
    </ligand>
</feature>
<dbReference type="InterPro" id="IPR045854">
    <property type="entry name" value="NO2/SO3_Rdtase_4Fe4S_sf"/>
</dbReference>
<protein>
    <recommendedName>
        <fullName evidence="7">4-hydroxy-3-methylbut-2-en-1-yl diphosphate synthase (flavodoxin)</fullName>
        <ecNumber evidence="7">1.17.7.3</ecNumber>
    </recommendedName>
    <alternativeName>
        <fullName evidence="7">1-hydroxy-2-methyl-2-(E)-butenyl 4-diphosphate synthase</fullName>
    </alternativeName>
</protein>